<comment type="caution">
    <text evidence="3">The sequence shown here is derived from an EMBL/GenBank/DDBJ whole genome shotgun (WGS) entry which is preliminary data.</text>
</comment>
<gene>
    <name evidence="3" type="ORF">C2845_PM16G05340</name>
</gene>
<protein>
    <recommendedName>
        <fullName evidence="2">DUF1618 domain-containing protein</fullName>
    </recommendedName>
</protein>
<evidence type="ECO:0000259" key="2">
    <source>
        <dbReference type="Pfam" id="PF07762"/>
    </source>
</evidence>
<dbReference type="InterPro" id="IPR011676">
    <property type="entry name" value="DUF1618"/>
</dbReference>
<feature type="region of interest" description="Disordered" evidence="1">
    <location>
        <begin position="52"/>
        <end position="76"/>
    </location>
</feature>
<accession>A0A3L6PSM5</accession>
<evidence type="ECO:0000256" key="1">
    <source>
        <dbReference type="SAM" id="MobiDB-lite"/>
    </source>
</evidence>
<feature type="compositionally biased region" description="Gly residues" evidence="1">
    <location>
        <begin position="52"/>
        <end position="62"/>
    </location>
</feature>
<dbReference type="STRING" id="4540.A0A3L6PSM5"/>
<dbReference type="AlphaFoldDB" id="A0A3L6PSM5"/>
<reference evidence="4" key="1">
    <citation type="journal article" date="2019" name="Nat. Commun.">
        <title>The genome of broomcorn millet.</title>
        <authorList>
            <person name="Zou C."/>
            <person name="Miki D."/>
            <person name="Li D."/>
            <person name="Tang Q."/>
            <person name="Xiao L."/>
            <person name="Rajput S."/>
            <person name="Deng P."/>
            <person name="Jia W."/>
            <person name="Huang R."/>
            <person name="Zhang M."/>
            <person name="Sun Y."/>
            <person name="Hu J."/>
            <person name="Fu X."/>
            <person name="Schnable P.S."/>
            <person name="Li F."/>
            <person name="Zhang H."/>
            <person name="Feng B."/>
            <person name="Zhu X."/>
            <person name="Liu R."/>
            <person name="Schnable J.C."/>
            <person name="Zhu J.-K."/>
            <person name="Zhang H."/>
        </authorList>
    </citation>
    <scope>NUCLEOTIDE SEQUENCE [LARGE SCALE GENOMIC DNA]</scope>
</reference>
<dbReference type="EMBL" id="PQIB02000015">
    <property type="protein sequence ID" value="RLM64732.1"/>
    <property type="molecule type" value="Genomic_DNA"/>
</dbReference>
<dbReference type="Proteomes" id="UP000275267">
    <property type="component" value="Unassembled WGS sequence"/>
</dbReference>
<evidence type="ECO:0000313" key="4">
    <source>
        <dbReference type="Proteomes" id="UP000275267"/>
    </source>
</evidence>
<feature type="domain" description="DUF1618" evidence="2">
    <location>
        <begin position="199"/>
        <end position="323"/>
    </location>
</feature>
<dbReference type="PANTHER" id="PTHR33086:SF87">
    <property type="entry name" value="OS03G0384400 PROTEIN"/>
    <property type="match status" value="1"/>
</dbReference>
<proteinExistence type="predicted"/>
<evidence type="ECO:0000313" key="3">
    <source>
        <dbReference type="EMBL" id="RLM64732.1"/>
    </source>
</evidence>
<organism evidence="3 4">
    <name type="scientific">Panicum miliaceum</name>
    <name type="common">Proso millet</name>
    <name type="synonym">Broomcorn millet</name>
    <dbReference type="NCBI Taxonomy" id="4540"/>
    <lineage>
        <taxon>Eukaryota</taxon>
        <taxon>Viridiplantae</taxon>
        <taxon>Streptophyta</taxon>
        <taxon>Embryophyta</taxon>
        <taxon>Tracheophyta</taxon>
        <taxon>Spermatophyta</taxon>
        <taxon>Magnoliopsida</taxon>
        <taxon>Liliopsida</taxon>
        <taxon>Poales</taxon>
        <taxon>Poaceae</taxon>
        <taxon>PACMAD clade</taxon>
        <taxon>Panicoideae</taxon>
        <taxon>Panicodae</taxon>
        <taxon>Paniceae</taxon>
        <taxon>Panicinae</taxon>
        <taxon>Panicum</taxon>
        <taxon>Panicum sect. Panicum</taxon>
    </lineage>
</organism>
<dbReference type="OrthoDB" id="689668at2759"/>
<dbReference type="Pfam" id="PF07762">
    <property type="entry name" value="DUF1618"/>
    <property type="match status" value="1"/>
</dbReference>
<feature type="region of interest" description="Disordered" evidence="1">
    <location>
        <begin position="1"/>
        <end position="25"/>
    </location>
</feature>
<name>A0A3L6PSM5_PANMI</name>
<dbReference type="PANTHER" id="PTHR33086">
    <property type="entry name" value="OS05G0468200 PROTEIN-RELATED"/>
    <property type="match status" value="1"/>
</dbReference>
<keyword evidence="4" id="KW-1185">Reference proteome</keyword>
<dbReference type="InterPro" id="IPR027417">
    <property type="entry name" value="P-loop_NTPase"/>
</dbReference>
<dbReference type="Gene3D" id="3.40.50.300">
    <property type="entry name" value="P-loop containing nucleotide triphosphate hydrolases"/>
    <property type="match status" value="1"/>
</dbReference>
<sequence length="373" mass="41465">MAQRAWRPVQTSGRRAWRGRARVEAGGGSWHERRGACREIWWRWRPAETGTRRGGSVRGGWDGARAAGRRRRDETSAVPYQLTTRGWRHAAWRPCGGGATTWRRVVQRQIGAAASGSEAIKCFLNPTMHTTANKSKALFRAELKGMAGAPQFEANTHRPTPFGANIDICNTVRYKDVIKEYGLGPNGGILTSLKEDDDGAQQPVEVEFTLLPNVTMEEAKRPSIQVPADARSVRCGTSRCAALREHRQHPRRSSLVAPPSLCDDCRGGSVTSWVLGNDRGAWALEHTLKVADVWRDESYRSTGLPREALEYPHVQPFDPDILYFSTREGRDDNGREFCVHLGTKQVMSCSSSYKGLDGGALEPLFAAEFEKHP</sequence>